<dbReference type="PIRSF" id="PIRSF005690">
    <property type="entry name" value="GerBA"/>
    <property type="match status" value="1"/>
</dbReference>
<reference evidence="6 7" key="1">
    <citation type="submission" date="2019-12" db="EMBL/GenBank/DDBJ databases">
        <title>The whole genome sequencing of a strain isolated from a Mars analog, Dalangtan Playa.</title>
        <authorList>
            <person name="Huang T."/>
        </authorList>
    </citation>
    <scope>NUCLEOTIDE SEQUENCE [LARGE SCALE GENOMIC DNA]</scope>
    <source>
        <strain evidence="6 7">DP4-553-S</strain>
    </source>
</reference>
<dbReference type="InterPro" id="IPR004995">
    <property type="entry name" value="Spore_Ger"/>
</dbReference>
<evidence type="ECO:0000256" key="3">
    <source>
        <dbReference type="ARBA" id="ARBA00023136"/>
    </source>
</evidence>
<keyword evidence="3 4" id="KW-0472">Membrane</keyword>
<dbReference type="Proteomes" id="UP000665043">
    <property type="component" value="Chromosome"/>
</dbReference>
<feature type="transmembrane region" description="Helical" evidence="5">
    <location>
        <begin position="319"/>
        <end position="338"/>
    </location>
</feature>
<evidence type="ECO:0000256" key="1">
    <source>
        <dbReference type="ARBA" id="ARBA00004141"/>
    </source>
</evidence>
<accession>A0ABX7VWI2</accession>
<keyword evidence="7" id="KW-1185">Reference proteome</keyword>
<organism evidence="6 7">
    <name type="scientific">Sediminibacillus dalangtanensis</name>
    <dbReference type="NCBI Taxonomy" id="2729421"/>
    <lineage>
        <taxon>Bacteria</taxon>
        <taxon>Bacillati</taxon>
        <taxon>Bacillota</taxon>
        <taxon>Bacilli</taxon>
        <taxon>Bacillales</taxon>
        <taxon>Bacillaceae</taxon>
        <taxon>Sediminibacillus</taxon>
    </lineage>
</organism>
<dbReference type="Pfam" id="PF03323">
    <property type="entry name" value="GerA"/>
    <property type="match status" value="1"/>
</dbReference>
<feature type="transmembrane region" description="Helical" evidence="5">
    <location>
        <begin position="276"/>
        <end position="298"/>
    </location>
</feature>
<dbReference type="PANTHER" id="PTHR22550">
    <property type="entry name" value="SPORE GERMINATION PROTEIN"/>
    <property type="match status" value="1"/>
</dbReference>
<keyword evidence="5" id="KW-1133">Transmembrane helix</keyword>
<evidence type="ECO:0000256" key="5">
    <source>
        <dbReference type="SAM" id="Phobius"/>
    </source>
</evidence>
<sequence length="515" mass="58250">MKNIFINYQFLQTIGSSITNRGDLVFFKGKKTAEDNKQVPLSRNLEKNTAHLKQLFSFGLNKDFSTREITARYSNKKIKLFFYSSIVNSTKIHEGIIRPLLEAKGENLNSIITLEAIKELTDFDSIVDDINSGNVVLLLEDCKTAYSVNVADFQHRGIEKPENENAVKAPKEAFTESLNVNISLVRKRFHDKQLIAEAKPVGNRSKLDVTIMYIKDVVNNEVLENVRERLDQLSVDNVRNIESLEQYIEERPYSIVSSLLYTERPDRASSYLEDGYIVLLMENSSACLVLPVTFWSFFHSEEDRYLRFLFGNFSRLIRLVAFLISLLVSAVYVAITNYHSEMIPPDLLLAIVSARERVPFPVVFEIMLMEVSFELIREAGLRIPNPLGPTIGIVGALIIGQAAVEANIVSPIVVIVVALSGLSSFAVANISMNFTIRISRFLFIFAASFFGMLSLTGAFLLWVMYLASLRSFGVPFLSPLSPNYKSTNDTVFRKIIKNEYFRPGQIKPKDSRKKG</sequence>
<name>A0ABX7VWI2_9BACI</name>
<protein>
    <submittedName>
        <fullName evidence="6">Spore germination protein</fullName>
    </submittedName>
</protein>
<evidence type="ECO:0000256" key="2">
    <source>
        <dbReference type="ARBA" id="ARBA00005278"/>
    </source>
</evidence>
<dbReference type="InterPro" id="IPR050768">
    <property type="entry name" value="UPF0353/GerABKA_families"/>
</dbReference>
<comment type="subcellular location">
    <subcellularLocation>
        <location evidence="4">Cell membrane</location>
    </subcellularLocation>
    <subcellularLocation>
        <location evidence="1">Membrane</location>
        <topology evidence="1">Multi-pass membrane protein</topology>
    </subcellularLocation>
</comment>
<gene>
    <name evidence="6" type="ORF">ERJ70_19195</name>
</gene>
<dbReference type="PANTHER" id="PTHR22550:SF5">
    <property type="entry name" value="LEUCINE ZIPPER PROTEIN 4"/>
    <property type="match status" value="1"/>
</dbReference>
<evidence type="ECO:0000256" key="4">
    <source>
        <dbReference type="PIRNR" id="PIRNR005690"/>
    </source>
</evidence>
<dbReference type="EMBL" id="CP046956">
    <property type="protein sequence ID" value="QTN01220.1"/>
    <property type="molecule type" value="Genomic_DNA"/>
</dbReference>
<feature type="transmembrane region" description="Helical" evidence="5">
    <location>
        <begin position="408"/>
        <end position="430"/>
    </location>
</feature>
<evidence type="ECO:0000313" key="7">
    <source>
        <dbReference type="Proteomes" id="UP000665043"/>
    </source>
</evidence>
<feature type="transmembrane region" description="Helical" evidence="5">
    <location>
        <begin position="442"/>
        <end position="467"/>
    </location>
</feature>
<keyword evidence="5" id="KW-0812">Transmembrane</keyword>
<proteinExistence type="inferred from homology"/>
<comment type="similarity">
    <text evidence="2 4">Belongs to the GerABKA family.</text>
</comment>
<evidence type="ECO:0000313" key="6">
    <source>
        <dbReference type="EMBL" id="QTN01220.1"/>
    </source>
</evidence>